<gene>
    <name evidence="5" type="primary">LOC100210085</name>
</gene>
<dbReference type="RefSeq" id="XP_065660117.1">
    <property type="nucleotide sequence ID" value="XM_065804045.1"/>
</dbReference>
<keyword evidence="1 3" id="KW-0547">Nucleotide-binding</keyword>
<evidence type="ECO:0000313" key="4">
    <source>
        <dbReference type="Proteomes" id="UP001652625"/>
    </source>
</evidence>
<dbReference type="SMART" id="SM00175">
    <property type="entry name" value="RAB"/>
    <property type="match status" value="1"/>
</dbReference>
<keyword evidence="2 3" id="KW-0342">GTP-binding</keyword>
<dbReference type="PRINTS" id="PR00328">
    <property type="entry name" value="SAR1GTPBP"/>
</dbReference>
<evidence type="ECO:0000256" key="2">
    <source>
        <dbReference type="ARBA" id="ARBA00023134"/>
    </source>
</evidence>
<dbReference type="InterPro" id="IPR024156">
    <property type="entry name" value="Small_GTPase_ARF"/>
</dbReference>
<dbReference type="InterPro" id="IPR027417">
    <property type="entry name" value="P-loop_NTPase"/>
</dbReference>
<dbReference type="SMART" id="SM00178">
    <property type="entry name" value="SAR"/>
    <property type="match status" value="1"/>
</dbReference>
<protein>
    <submittedName>
        <fullName evidence="5">ADP-ribosylation factor 2</fullName>
    </submittedName>
</protein>
<dbReference type="Pfam" id="PF00025">
    <property type="entry name" value="Arf"/>
    <property type="match status" value="1"/>
</dbReference>
<comment type="similarity">
    <text evidence="3">Belongs to the small GTPase superfamily. Arf family.</text>
</comment>
<name>A0ABM4CEL1_HYDVU</name>
<organism evidence="4 5">
    <name type="scientific">Hydra vulgaris</name>
    <name type="common">Hydra</name>
    <name type="synonym">Hydra attenuata</name>
    <dbReference type="NCBI Taxonomy" id="6087"/>
    <lineage>
        <taxon>Eukaryota</taxon>
        <taxon>Metazoa</taxon>
        <taxon>Cnidaria</taxon>
        <taxon>Hydrozoa</taxon>
        <taxon>Hydroidolina</taxon>
        <taxon>Anthoathecata</taxon>
        <taxon>Aplanulata</taxon>
        <taxon>Hydridae</taxon>
        <taxon>Hydra</taxon>
    </lineage>
</organism>
<dbReference type="NCBIfam" id="TIGR00231">
    <property type="entry name" value="small_GTP"/>
    <property type="match status" value="1"/>
</dbReference>
<accession>A0ABM4CEL1</accession>
<dbReference type="SUPFAM" id="SSF52540">
    <property type="entry name" value="P-loop containing nucleoside triphosphate hydrolases"/>
    <property type="match status" value="1"/>
</dbReference>
<evidence type="ECO:0000256" key="1">
    <source>
        <dbReference type="ARBA" id="ARBA00022741"/>
    </source>
</evidence>
<proteinExistence type="inferred from homology"/>
<dbReference type="SMART" id="SM00177">
    <property type="entry name" value="ARF"/>
    <property type="match status" value="1"/>
</dbReference>
<dbReference type="InterPro" id="IPR005225">
    <property type="entry name" value="Small_GTP-bd"/>
</dbReference>
<evidence type="ECO:0000256" key="3">
    <source>
        <dbReference type="RuleBase" id="RU003925"/>
    </source>
</evidence>
<dbReference type="GeneID" id="100210085"/>
<reference evidence="5" key="1">
    <citation type="submission" date="2025-08" db="UniProtKB">
        <authorList>
            <consortium name="RefSeq"/>
        </authorList>
    </citation>
    <scope>IDENTIFICATION</scope>
</reference>
<dbReference type="InterPro" id="IPR006689">
    <property type="entry name" value="Small_GTPase_ARF/SAR"/>
</dbReference>
<dbReference type="PROSITE" id="PS51417">
    <property type="entry name" value="ARF"/>
    <property type="match status" value="1"/>
</dbReference>
<evidence type="ECO:0000313" key="5">
    <source>
        <dbReference type="RefSeq" id="XP_065660117.1"/>
    </source>
</evidence>
<dbReference type="CDD" id="cd00878">
    <property type="entry name" value="Arf_Arl"/>
    <property type="match status" value="1"/>
</dbReference>
<dbReference type="Gene3D" id="3.40.50.300">
    <property type="entry name" value="P-loop containing nucleotide triphosphate hydrolases"/>
    <property type="match status" value="1"/>
</dbReference>
<dbReference type="Proteomes" id="UP001652625">
    <property type="component" value="Chromosome 08"/>
</dbReference>
<sequence>MGNYFLKGFQRLFGGPEVRILMVGLDNAGKTTILYKFRLNETVSTVPTIGFNVETVKYKNIAFTVWDIGGQDKIRNLWRVYLKGSTGLIFVVDSSDKHRMNEAKNELHRLLQEEDLKNAYVLVFANKQDVIGASNVNDVKTLLGLADIATHKWFIQPTVATKGEGLFEGFDWLAAQINDSFFNRKMF</sequence>
<dbReference type="PANTHER" id="PTHR11711">
    <property type="entry name" value="ADP RIBOSYLATION FACTOR-RELATED"/>
    <property type="match status" value="1"/>
</dbReference>
<keyword evidence="4" id="KW-1185">Reference proteome</keyword>